<keyword evidence="9" id="KW-1185">Reference proteome</keyword>
<keyword evidence="1" id="KW-0479">Metal-binding</keyword>
<keyword evidence="3" id="KW-0862">Zinc</keyword>
<evidence type="ECO:0000259" key="6">
    <source>
        <dbReference type="Pfam" id="PF01258"/>
    </source>
</evidence>
<evidence type="ECO:0000256" key="4">
    <source>
        <dbReference type="PROSITE-ProRule" id="PRU00510"/>
    </source>
</evidence>
<evidence type="ECO:0000256" key="1">
    <source>
        <dbReference type="ARBA" id="ARBA00022723"/>
    </source>
</evidence>
<feature type="coiled-coil region" evidence="5">
    <location>
        <begin position="8"/>
        <end position="35"/>
    </location>
</feature>
<dbReference type="RefSeq" id="WP_064329474.1">
    <property type="nucleotide sequence ID" value="NZ_BAABEI010000012.1"/>
</dbReference>
<dbReference type="PANTHER" id="PTHR33823:SF4">
    <property type="entry name" value="GENERAL STRESS PROTEIN 16O"/>
    <property type="match status" value="1"/>
</dbReference>
<evidence type="ECO:0000256" key="2">
    <source>
        <dbReference type="ARBA" id="ARBA00022771"/>
    </source>
</evidence>
<feature type="zinc finger region" description="dksA C4-type" evidence="4">
    <location>
        <begin position="79"/>
        <end position="103"/>
    </location>
</feature>
<name>A0A4R2D1U7_SHIGR</name>
<dbReference type="PROSITE" id="PS51128">
    <property type="entry name" value="ZF_DKSA_2"/>
    <property type="match status" value="1"/>
</dbReference>
<dbReference type="SUPFAM" id="SSF109635">
    <property type="entry name" value="DnaK suppressor protein DksA, alpha-hairpin domain"/>
    <property type="match status" value="1"/>
</dbReference>
<dbReference type="Pfam" id="PF21173">
    <property type="entry name" value="DksA-like_N"/>
    <property type="match status" value="1"/>
</dbReference>
<comment type="caution">
    <text evidence="8">The sequence shown here is derived from an EMBL/GenBank/DDBJ whole genome shotgun (WGS) entry which is preliminary data.</text>
</comment>
<proteinExistence type="predicted"/>
<protein>
    <submittedName>
        <fullName evidence="8">TraR/DksA family transcriptional regulator</fullName>
    </submittedName>
</protein>
<dbReference type="InterPro" id="IPR048487">
    <property type="entry name" value="DksA-like_N"/>
</dbReference>
<keyword evidence="2" id="KW-0863">Zinc-finger</keyword>
<dbReference type="PANTHER" id="PTHR33823">
    <property type="entry name" value="RNA POLYMERASE-BINDING TRANSCRIPTION FACTOR DKSA-RELATED"/>
    <property type="match status" value="1"/>
</dbReference>
<dbReference type="InterPro" id="IPR037187">
    <property type="entry name" value="DnaK_N"/>
</dbReference>
<dbReference type="Gene3D" id="1.20.120.910">
    <property type="entry name" value="DksA, coiled-coil domain"/>
    <property type="match status" value="1"/>
</dbReference>
<evidence type="ECO:0000313" key="9">
    <source>
        <dbReference type="Proteomes" id="UP000295351"/>
    </source>
</evidence>
<organism evidence="8 9">
    <name type="scientific">Shinella granuli</name>
    <dbReference type="NCBI Taxonomy" id="323621"/>
    <lineage>
        <taxon>Bacteria</taxon>
        <taxon>Pseudomonadati</taxon>
        <taxon>Pseudomonadota</taxon>
        <taxon>Alphaproteobacteria</taxon>
        <taxon>Hyphomicrobiales</taxon>
        <taxon>Rhizobiaceae</taxon>
        <taxon>Shinella</taxon>
    </lineage>
</organism>
<evidence type="ECO:0000256" key="3">
    <source>
        <dbReference type="ARBA" id="ARBA00022833"/>
    </source>
</evidence>
<dbReference type="AlphaFoldDB" id="A0A4R2D1U7"/>
<dbReference type="EMBL" id="SLVX01000002">
    <property type="protein sequence ID" value="TCN47586.1"/>
    <property type="molecule type" value="Genomic_DNA"/>
</dbReference>
<gene>
    <name evidence="8" type="ORF">EV665_102105</name>
</gene>
<dbReference type="GO" id="GO:0008270">
    <property type="term" value="F:zinc ion binding"/>
    <property type="evidence" value="ECO:0007669"/>
    <property type="project" value="UniProtKB-KW"/>
</dbReference>
<sequence>MTDLAQYKDILETRKRELYRRLNKIEKDLDTLKSGDSADRAIERENDEVLEEFGTTGLKELGAIDAALDRIAAGTFGLCAKCGAPISEARLAAVPHAALCEECIAQQ</sequence>
<dbReference type="InterPro" id="IPR000962">
    <property type="entry name" value="Znf_DskA_TraR"/>
</dbReference>
<reference evidence="8 9" key="1">
    <citation type="submission" date="2019-03" db="EMBL/GenBank/DDBJ databases">
        <title>Genomic Encyclopedia of Type Strains, Phase IV (KMG-IV): sequencing the most valuable type-strain genomes for metagenomic binning, comparative biology and taxonomic classification.</title>
        <authorList>
            <person name="Goeker M."/>
        </authorList>
    </citation>
    <scope>NUCLEOTIDE SEQUENCE [LARGE SCALE GENOMIC DNA]</scope>
    <source>
        <strain evidence="8 9">DSM 18401</strain>
    </source>
</reference>
<dbReference type="Pfam" id="PF01258">
    <property type="entry name" value="zf-dskA_traR"/>
    <property type="match status" value="1"/>
</dbReference>
<keyword evidence="5" id="KW-0175">Coiled coil</keyword>
<accession>A0A4R2D1U7</accession>
<feature type="domain" description="DnaK suppressor protein-like N-terminal" evidence="7">
    <location>
        <begin position="7"/>
        <end position="71"/>
    </location>
</feature>
<dbReference type="SUPFAM" id="SSF57716">
    <property type="entry name" value="Glucocorticoid receptor-like (DNA-binding domain)"/>
    <property type="match status" value="1"/>
</dbReference>
<dbReference type="Proteomes" id="UP000295351">
    <property type="component" value="Unassembled WGS sequence"/>
</dbReference>
<evidence type="ECO:0000313" key="8">
    <source>
        <dbReference type="EMBL" id="TCN47586.1"/>
    </source>
</evidence>
<feature type="domain" description="Zinc finger DksA/TraR C4-type" evidence="6">
    <location>
        <begin position="74"/>
        <end position="103"/>
    </location>
</feature>
<evidence type="ECO:0000259" key="7">
    <source>
        <dbReference type="Pfam" id="PF21173"/>
    </source>
</evidence>
<evidence type="ECO:0000256" key="5">
    <source>
        <dbReference type="SAM" id="Coils"/>
    </source>
</evidence>